<protein>
    <submittedName>
        <fullName evidence="1">Uncharacterized protein</fullName>
    </submittedName>
</protein>
<evidence type="ECO:0000313" key="2">
    <source>
        <dbReference type="Proteomes" id="UP000044841"/>
    </source>
</evidence>
<organism evidence="1 2">
    <name type="scientific">Rhizoctonia solani</name>
    <dbReference type="NCBI Taxonomy" id="456999"/>
    <lineage>
        <taxon>Eukaryota</taxon>
        <taxon>Fungi</taxon>
        <taxon>Dikarya</taxon>
        <taxon>Basidiomycota</taxon>
        <taxon>Agaricomycotina</taxon>
        <taxon>Agaricomycetes</taxon>
        <taxon>Cantharellales</taxon>
        <taxon>Ceratobasidiaceae</taxon>
        <taxon>Rhizoctonia</taxon>
    </lineage>
</organism>
<evidence type="ECO:0000313" key="1">
    <source>
        <dbReference type="EMBL" id="CUA70928.1"/>
    </source>
</evidence>
<dbReference type="Proteomes" id="UP000044841">
    <property type="component" value="Unassembled WGS sequence"/>
</dbReference>
<keyword evidence="2" id="KW-1185">Reference proteome</keyword>
<sequence>MKELCELGNSNIDQSLKGDPASHFTLEKLRFVLELTRFPGELNNFTLPGLVVGCILLMNSIRPSPFFYEYGYLCFRILVIALDTCWIQHGRNPTEPLQIPNHDNGNDYLSALCDETTLFIGAEIIGQVEELIGMSDMPPGLWTAARLKVATLDALLALLHADRKHFTIALRDADSLGLCGLMYVLLKYVEDAKASMSEAKYQETLYKPYVRVFCRYYLVIQLSTADNEEGLRCWTNVIEAYCSRIKAHEFIGLEECMALTVFVAPFVIHGCEDLISDMLDASLQLLWNSMLVPDQLADGGAIRVILWPIAGILERLDLSRTEIQPWSTKFVDTIINSDLIDLILRIMLLPAINHGELHDGSLSSDDARLISGGNTLYNSGHGVFMISHTPIVHRTFHALSY</sequence>
<proteinExistence type="predicted"/>
<dbReference type="AlphaFoldDB" id="A0A0K6FXV3"/>
<dbReference type="EMBL" id="CYGV01001204">
    <property type="protein sequence ID" value="CUA70928.1"/>
    <property type="molecule type" value="Genomic_DNA"/>
</dbReference>
<gene>
    <name evidence="1" type="ORF">RSOLAG22IIIB_09202</name>
</gene>
<accession>A0A0K6FXV3</accession>
<name>A0A0K6FXV3_9AGAM</name>
<reference evidence="1 2" key="1">
    <citation type="submission" date="2015-07" db="EMBL/GenBank/DDBJ databases">
        <authorList>
            <person name="Noorani M."/>
        </authorList>
    </citation>
    <scope>NUCLEOTIDE SEQUENCE [LARGE SCALE GENOMIC DNA]</scope>
    <source>
        <strain evidence="1">BBA 69670</strain>
    </source>
</reference>